<comment type="caution">
    <text evidence="3">The sequence shown here is derived from an EMBL/GenBank/DDBJ whole genome shotgun (WGS) entry which is preliminary data.</text>
</comment>
<dbReference type="InterPro" id="IPR028103">
    <property type="entry name" value="Spatacsin"/>
</dbReference>
<reference evidence="3" key="1">
    <citation type="submission" date="2022-10" db="EMBL/GenBank/DDBJ databases">
        <title>Novel sulphate-reducing endosymbionts in the free-living metamonad Anaeramoeba.</title>
        <authorList>
            <person name="Jerlstrom-Hultqvist J."/>
            <person name="Cepicka I."/>
            <person name="Gallot-Lavallee L."/>
            <person name="Salas-Leiva D."/>
            <person name="Curtis B.A."/>
            <person name="Zahonova K."/>
            <person name="Pipaliya S."/>
            <person name="Dacks J."/>
            <person name="Roger A.J."/>
        </authorList>
    </citation>
    <scope>NUCLEOTIDE SEQUENCE</scope>
    <source>
        <strain evidence="3">BMAN</strain>
    </source>
</reference>
<dbReference type="PANTHER" id="PTHR13650:SF0">
    <property type="entry name" value="SPATACSIN"/>
    <property type="match status" value="1"/>
</dbReference>
<dbReference type="Pfam" id="PF14649">
    <property type="entry name" value="Spatacsin_C"/>
    <property type="match status" value="1"/>
</dbReference>
<feature type="region of interest" description="Disordered" evidence="1">
    <location>
        <begin position="2216"/>
        <end position="2237"/>
    </location>
</feature>
<dbReference type="GO" id="GO:0005737">
    <property type="term" value="C:cytoplasm"/>
    <property type="evidence" value="ECO:0007669"/>
    <property type="project" value="TreeGrafter"/>
</dbReference>
<gene>
    <name evidence="3" type="ORF">M0811_11953</name>
</gene>
<evidence type="ECO:0000256" key="1">
    <source>
        <dbReference type="SAM" id="MobiDB-lite"/>
    </source>
</evidence>
<evidence type="ECO:0000259" key="2">
    <source>
        <dbReference type="Pfam" id="PF14649"/>
    </source>
</evidence>
<feature type="region of interest" description="Disordered" evidence="1">
    <location>
        <begin position="373"/>
        <end position="476"/>
    </location>
</feature>
<evidence type="ECO:0000313" key="3">
    <source>
        <dbReference type="EMBL" id="KAJ5069053.1"/>
    </source>
</evidence>
<dbReference type="InterPro" id="IPR036322">
    <property type="entry name" value="WD40_repeat_dom_sf"/>
</dbReference>
<feature type="compositionally biased region" description="Low complexity" evidence="1">
    <location>
        <begin position="373"/>
        <end position="394"/>
    </location>
</feature>
<dbReference type="SUPFAM" id="SSF50978">
    <property type="entry name" value="WD40 repeat-like"/>
    <property type="match status" value="1"/>
</dbReference>
<feature type="region of interest" description="Disordered" evidence="1">
    <location>
        <begin position="1822"/>
        <end position="1846"/>
    </location>
</feature>
<feature type="compositionally biased region" description="Polar residues" evidence="1">
    <location>
        <begin position="1827"/>
        <end position="1837"/>
    </location>
</feature>
<evidence type="ECO:0000313" key="4">
    <source>
        <dbReference type="Proteomes" id="UP001149090"/>
    </source>
</evidence>
<feature type="compositionally biased region" description="Basic residues" evidence="1">
    <location>
        <begin position="395"/>
        <end position="436"/>
    </location>
</feature>
<dbReference type="EMBL" id="JAPDFW010000109">
    <property type="protein sequence ID" value="KAJ5069053.1"/>
    <property type="molecule type" value="Genomic_DNA"/>
</dbReference>
<accession>A0A9Q0LCI2</accession>
<keyword evidence="4" id="KW-1185">Reference proteome</keyword>
<name>A0A9Q0LCI2_ANAIG</name>
<dbReference type="Proteomes" id="UP001149090">
    <property type="component" value="Unassembled WGS sequence"/>
</dbReference>
<feature type="compositionally biased region" description="Polar residues" evidence="1">
    <location>
        <begin position="453"/>
        <end position="469"/>
    </location>
</feature>
<dbReference type="OrthoDB" id="2018754at2759"/>
<sequence length="2950" mass="348904">MSFQNKLNSIIINKFQSLNINYNDHFNANLNFPFLTLLSKNNILSIFLIINFQKKYFLLNLSQLKIQDVKSFYWGITNNNNLKTLITCNFNNNINIFQFSIPFLNSNLSSIQNFNPQDIQVIQVDSDDSQKDNIYSEGVILNLTRKKKPNSIDEKSYFKTSKNLYQNNQNFSNKKFLKIKIYHHEIKPHIFERILSSQKITDSIRSLDILGSKINEYQEEMKNLIIMNNSVLFITKINNKQFYCSKIIFLTIQKENPISNFYWKDPFLLAISSIQNIIYLWKISKCEKIALIKSNILRFYQDKIITHLTFSDDNTKIAIFLSNGLLEIINLDYYFRKNFSSLFCEKEKFILFNRKNDTHQFIFNFNLPEKTSSLKNDSKINSNSNSNPILLNSSKKTKKLEKKKQKMERKIKKKMEKKFKLQKTKMNKFKSQKNKPKKEMTTKHLKTSSLSSNQGFSDETQSEINQESNGNEDDDFSEIDELEESNDLRFGYSNQNNRFVHEWGFGKSIIDNETFGFDYPHSKEQICFLDHWYNIFPKENRRKEPWKQRFSPEWSSKSRHHFKSHLNGIHFANLWTEYNRTENLTDENTDEKTTQLTMFSDLIKMKSPYQSLEYLVYAFVESSKKWIRVDDPNELPNLIDPNEENTRFQLFSFNFNSSHLGLQYQTNWDNEQFMYSLFVGNSHQNSGVILNQERESLLLKPSFDFFYFLKKNKIHLNLFNLSIERLLNTTLILQNPELVESLYDLNNLDSSQLVVDMIKFGLESQDIRLIQASFSKINTENTILGLRKIISILHKKPNFFFSQFCLHLISFSLNLSINLLLSLFERLFENDENDTVSQKIIFSTNSQKWKFSYFGNGKLENIERTHNCIQRLRALMEELNQYLFETDERIEEEKQVINLNGNQLLSFGIQSKLITQKLQIDLVPDFKTISFPRFVLNCIIDGKISLLVSLLNHFSIPTSDIINNQDDIIDFIKTLCFKFVYLSISQQNLEMAIKLLENIGEDHFKIFKNLALYTTRREMAILLTNFLLVNSKFSESEKKNIQFIDYIHQIYPSTEYNSQIQIHKLANAQNDTTNLFQAMEQKQFIWTKTRQFKNEWDFNRNEYLQNIAFSLQNYFHDLHENVEIDENENQNEILRIFKKNYSEINQDVVIQDPDHQKVSDKRSAFGYFVSRFHWILNWNLSTKQRLILEKFHHEKMMIMKKSEQSIKELNINLYTRLRYFVAHHNIQEIESTINQFLTLSHQYPKSWGFKWNQISNILSLCPKSLQERISKMFGKFGIYFGIDERKFSNLLLKLCQTENLFYLYSTDKPDFISKYKHLSKKSEEIFEKIIPSQNMSQFHNWFINICSQNNLSNIMIHYLNHFELKLVPENLNSSQNNKVWVNQFILFEKHSFDPNFKNIQDITFLSVAKYLGMNISDVNINRIILENKAVLALSIVMNSETNLVSSFVLSPKEILCLNFEVISKQVQNLSPKFYSFLNTMSFIRNIQNRNQEKSRYKVRNGNKNLFSIRKDCSLLSIVDQSTPIKIKIICDNQESFINFDNNSFGDDIHHEELDSLFYLIKGNSIQAYSQLIKTTPSLKKKAFNQNEQQNLVQMITLVALQNLFNNFIVGACYSILEMNSLPTNEFCINISASKRILLYSTMKKDDIFVGNEKNPFLFANQKLSEFKQNYLMTTNTIHQSHQKILSMFKSLITQKLPQNEIIRIEEMLIKATEFFSNEKQKRAVLDLKELDRFYDDEPWKLVSLFTELNGIELYENNLFRIAKSCNWMKFLYSAEIQQFPLKRLKQIIKKFVEREDIKSHLLIVVNLLLSQNPENEAYLKEKRRSKFQTTTENISSKKGNDSKRNTKISPKKIMHKILRFSQNPTTTYLMQNSIVTKQPILSLAMSCFPNNSKVDCLMSYLFSICQNELFADFGYKMSKIVDYGIFAIRDSNNNIFKWTLDDLHKIVIILTNSNKLFALIQALRLFDPQNLLLPFLLFVHCVNQNRFSSAEKHLVYFVKEYQSAESRELFSKKKTIPVFNGSARKDANEISMFMNIQWIYQTASDLISHLIEKRDTFTTRKILEIANNVGFSHEFSKFYHIDQVFEKVENEVSGLNVLKSDYENLCILIFHDKFTEARQFAAITNFSIFQIALLEVYKLIEKYREHRMWKVKKEREILWQKCNKLLRKYSNDSQLCGDFFLSQIFQFQDEFTLKDQLTLLKYSLMWFSGEMQTRIEEKEKEQKPTQTSKKNKHQKYNHKQEDDLIMKFNQYSTSRMKMDDFIHDLNLRIWIISILNEIHFPRTPEFLFKTIPHPSAQFESIRRECIFFIPKNISHLRNYQKEFENHRRNTTNQNQEGESIPKYESLSKIKLTIQDCESLDVMIGHLLNKRKIDEVDKICQEFNYNSFDLYIIQACLFIANCDKSSTVKEVLNSSKLSNSVHNIINILKTSSPSINFARVSLVEIMELLLQSVKYAQDFCQQIVTNYIVSNEIHREYKEIEKKPNQTLLLLFSQGKEKFAIIKRFISNNILDREKIVKLFANKYYKAIVFKFQQKVEFKRVPRIFDMDTKQAKGEVQEHRQKSSPNRNADLQKEIPNEKILTGIISMISNQEDVLNFVNLTNAPHAFADRLLDILFSNEHTFETEVEILVSAYQIYNTAFSVEGCLRIFKIMNERISKYIEKEKYNLLTRIILGINEYFEIERLFEILFSKNKFDAILFEISNPEQVAKLRSTISQFLKKKYPNDEEKLIVFYCSFDMWRELGEYLLNKSRGRIQEIGMKLSEDEFTNAKIVKENNHELKEIGQALFNAGDAFETDGSLVLAQKCACFASLVGLQMRVPRLKVIQLENRPYEIRHLISFKIHNFFDCLIILEYYDLSNLDSWAGALFNQVVVNDSWVFLTNYFQVFHPDFYLFKKIADLFKNYKDQDAVYHNMHRFLDYLEDGNEQYEISKELGFEDVMDELDNMSTDENL</sequence>
<dbReference type="PANTHER" id="PTHR13650">
    <property type="entry name" value="SPATACSIN"/>
    <property type="match status" value="1"/>
</dbReference>
<feature type="domain" description="Spatacsin C-terminal" evidence="2">
    <location>
        <begin position="2617"/>
        <end position="2900"/>
    </location>
</feature>
<organism evidence="3 4">
    <name type="scientific">Anaeramoeba ignava</name>
    <name type="common">Anaerobic marine amoeba</name>
    <dbReference type="NCBI Taxonomy" id="1746090"/>
    <lineage>
        <taxon>Eukaryota</taxon>
        <taxon>Metamonada</taxon>
        <taxon>Anaeramoebidae</taxon>
        <taxon>Anaeramoeba</taxon>
    </lineage>
</organism>
<protein>
    <submittedName>
        <fullName evidence="3">Spatacsin</fullName>
    </submittedName>
</protein>
<dbReference type="InterPro" id="IPR028107">
    <property type="entry name" value="Spatacsin_C_dom"/>
</dbReference>
<proteinExistence type="predicted"/>